<feature type="non-terminal residue" evidence="1">
    <location>
        <position position="1"/>
    </location>
</feature>
<organism evidence="1">
    <name type="scientific">marine sediment metagenome</name>
    <dbReference type="NCBI Taxonomy" id="412755"/>
    <lineage>
        <taxon>unclassified sequences</taxon>
        <taxon>metagenomes</taxon>
        <taxon>ecological metagenomes</taxon>
    </lineage>
</organism>
<comment type="caution">
    <text evidence="1">The sequence shown here is derived from an EMBL/GenBank/DDBJ whole genome shotgun (WGS) entry which is preliminary data.</text>
</comment>
<dbReference type="EMBL" id="BARU01039289">
    <property type="protein sequence ID" value="GAH79474.1"/>
    <property type="molecule type" value="Genomic_DNA"/>
</dbReference>
<dbReference type="AlphaFoldDB" id="X1JMJ7"/>
<accession>X1JMJ7</accession>
<protein>
    <submittedName>
        <fullName evidence="1">Uncharacterized protein</fullName>
    </submittedName>
</protein>
<dbReference type="InterPro" id="IPR029035">
    <property type="entry name" value="DHS-like_NAD/FAD-binding_dom"/>
</dbReference>
<sequence length="240" mass="28629">LAKIRRESYKGYNKEEIANLRNVLIYIMAFTYKCAIPSHISIHDGLLHRRRETDQNLQNTSFVTTNYDMIMDISLKSAPFHFDINYGFDGYDPVNGVKLFKIHGSFNWIYCRNCKRIEIKFFEKLTTFVFYPGILCDRCGSNYTYMIVPPTFYKNFTNNFLRKVNRKTEQVLKTADKIYFCGYSFSDADIHIKYLFKKAEIYRGDTPEIYRGDTPEIYIINNHITKTEDSQKQEYMKYYR</sequence>
<name>X1JMJ7_9ZZZZ</name>
<dbReference type="SUPFAM" id="SSF52467">
    <property type="entry name" value="DHS-like NAD/FAD-binding domain"/>
    <property type="match status" value="1"/>
</dbReference>
<evidence type="ECO:0000313" key="1">
    <source>
        <dbReference type="EMBL" id="GAH79474.1"/>
    </source>
</evidence>
<proteinExistence type="predicted"/>
<feature type="non-terminal residue" evidence="1">
    <location>
        <position position="240"/>
    </location>
</feature>
<gene>
    <name evidence="1" type="ORF">S03H2_60918</name>
</gene>
<reference evidence="1" key="1">
    <citation type="journal article" date="2014" name="Front. Microbiol.">
        <title>High frequency of phylogenetically diverse reductive dehalogenase-homologous genes in deep subseafloor sedimentary metagenomes.</title>
        <authorList>
            <person name="Kawai M."/>
            <person name="Futagami T."/>
            <person name="Toyoda A."/>
            <person name="Takaki Y."/>
            <person name="Nishi S."/>
            <person name="Hori S."/>
            <person name="Arai W."/>
            <person name="Tsubouchi T."/>
            <person name="Morono Y."/>
            <person name="Uchiyama I."/>
            <person name="Ito T."/>
            <person name="Fujiyama A."/>
            <person name="Inagaki F."/>
            <person name="Takami H."/>
        </authorList>
    </citation>
    <scope>NUCLEOTIDE SEQUENCE</scope>
    <source>
        <strain evidence="1">Expedition CK06-06</strain>
    </source>
</reference>
<dbReference type="Pfam" id="PF13289">
    <property type="entry name" value="SIR2_2"/>
    <property type="match status" value="1"/>
</dbReference>